<evidence type="ECO:0000256" key="6">
    <source>
        <dbReference type="RuleBase" id="RU003560"/>
    </source>
</evidence>
<evidence type="ECO:0000256" key="5">
    <source>
        <dbReference type="ARBA" id="ARBA00022898"/>
    </source>
</evidence>
<dbReference type="PIRSF" id="PIRSF000521">
    <property type="entry name" value="Transaminase_4ab_Lys_Orn"/>
    <property type="match status" value="1"/>
</dbReference>
<dbReference type="InterPro" id="IPR004637">
    <property type="entry name" value="Dat"/>
</dbReference>
<dbReference type="CDD" id="cd00610">
    <property type="entry name" value="OAT_like"/>
    <property type="match status" value="1"/>
</dbReference>
<dbReference type="NCBIfam" id="NF006733">
    <property type="entry name" value="PRK09264.1"/>
    <property type="match status" value="1"/>
</dbReference>
<reference evidence="9" key="1">
    <citation type="journal article" date="2019" name="Int. J. Syst. Evol. Microbiol.">
        <title>The Global Catalogue of Microorganisms (GCM) 10K type strain sequencing project: providing services to taxonomists for standard genome sequencing and annotation.</title>
        <authorList>
            <consortium name="The Broad Institute Genomics Platform"/>
            <consortium name="The Broad Institute Genome Sequencing Center for Infectious Disease"/>
            <person name="Wu L."/>
            <person name="Ma J."/>
        </authorList>
    </citation>
    <scope>NUCLEOTIDE SEQUENCE [LARGE SCALE GENOMIC DNA]</scope>
    <source>
        <strain evidence="9">KCTC 42911</strain>
    </source>
</reference>
<dbReference type="InterPro" id="IPR015421">
    <property type="entry name" value="PyrdxlP-dep_Trfase_major"/>
</dbReference>
<keyword evidence="3 7" id="KW-0032">Aminotransferase</keyword>
<keyword evidence="4 7" id="KW-0808">Transferase</keyword>
<protein>
    <recommendedName>
        <fullName evidence="7">Diaminobutyrate--2-oxoglutarate transaminase</fullName>
        <ecNumber evidence="7">2.6.1.76</ecNumber>
    </recommendedName>
    <alternativeName>
        <fullName evidence="7">DABA aminotransferase</fullName>
    </alternativeName>
</protein>
<comment type="cofactor">
    <cofactor evidence="1 7">
        <name>pyridoxal 5'-phosphate</name>
        <dbReference type="ChEBI" id="CHEBI:597326"/>
    </cofactor>
</comment>
<dbReference type="PANTHER" id="PTHR43552:SF2">
    <property type="entry name" value="DIAMINOBUTYRATE--2-OXOGLUTARATE TRANSAMINASE"/>
    <property type="match status" value="1"/>
</dbReference>
<dbReference type="InterPro" id="IPR012773">
    <property type="entry name" value="Ectoine_EctB"/>
</dbReference>
<keyword evidence="9" id="KW-1185">Reference proteome</keyword>
<organism evidence="8 9">
    <name type="scientific">Lutimaribacter marinistellae</name>
    <dbReference type="NCBI Taxonomy" id="1820329"/>
    <lineage>
        <taxon>Bacteria</taxon>
        <taxon>Pseudomonadati</taxon>
        <taxon>Pseudomonadota</taxon>
        <taxon>Alphaproteobacteria</taxon>
        <taxon>Rhodobacterales</taxon>
        <taxon>Roseobacteraceae</taxon>
        <taxon>Lutimaribacter</taxon>
    </lineage>
</organism>
<dbReference type="Pfam" id="PF00202">
    <property type="entry name" value="Aminotran_3"/>
    <property type="match status" value="1"/>
</dbReference>
<accession>A0ABV7TJN2</accession>
<dbReference type="Proteomes" id="UP001595629">
    <property type="component" value="Unassembled WGS sequence"/>
</dbReference>
<dbReference type="InterPro" id="IPR005814">
    <property type="entry name" value="Aminotrans_3"/>
</dbReference>
<dbReference type="RefSeq" id="WP_386736682.1">
    <property type="nucleotide sequence ID" value="NZ_JBHRXI010000017.1"/>
</dbReference>
<comment type="pathway">
    <text evidence="7">Amine and polyamine biosynthesis; ectoine biosynthesis; L-ectoine from L-aspartate 4-semialdehyde: step 1/3.</text>
</comment>
<dbReference type="PANTHER" id="PTHR43552">
    <property type="entry name" value="DIAMINOBUTYRATE--2-OXOGLUTARATE AMINOTRANSFERASE"/>
    <property type="match status" value="1"/>
</dbReference>
<name>A0ABV7TJN2_9RHOB</name>
<evidence type="ECO:0000256" key="1">
    <source>
        <dbReference type="ARBA" id="ARBA00001933"/>
    </source>
</evidence>
<dbReference type="EMBL" id="JBHRXI010000017">
    <property type="protein sequence ID" value="MFC3615408.1"/>
    <property type="molecule type" value="Genomic_DNA"/>
</dbReference>
<dbReference type="InterPro" id="IPR049704">
    <property type="entry name" value="Aminotrans_3_PPA_site"/>
</dbReference>
<comment type="similarity">
    <text evidence="2 6">Belongs to the class-III pyridoxal-phosphate-dependent aminotransferase family.</text>
</comment>
<dbReference type="EC" id="2.6.1.76" evidence="7"/>
<dbReference type="InterPro" id="IPR015422">
    <property type="entry name" value="PyrdxlP-dep_Trfase_small"/>
</dbReference>
<comment type="catalytic activity">
    <reaction evidence="7">
        <text>L-2,4-diaminobutanoate + 2-oxoglutarate = L-aspartate 4-semialdehyde + L-glutamate</text>
        <dbReference type="Rhea" id="RHEA:11160"/>
        <dbReference type="ChEBI" id="CHEBI:16810"/>
        <dbReference type="ChEBI" id="CHEBI:29985"/>
        <dbReference type="ChEBI" id="CHEBI:58761"/>
        <dbReference type="ChEBI" id="CHEBI:537519"/>
        <dbReference type="EC" id="2.6.1.76"/>
    </reaction>
</comment>
<dbReference type="InterPro" id="IPR015424">
    <property type="entry name" value="PyrdxlP-dep_Trfase"/>
</dbReference>
<evidence type="ECO:0000313" key="9">
    <source>
        <dbReference type="Proteomes" id="UP001595629"/>
    </source>
</evidence>
<dbReference type="SUPFAM" id="SSF53383">
    <property type="entry name" value="PLP-dependent transferases"/>
    <property type="match status" value="1"/>
</dbReference>
<gene>
    <name evidence="8" type="primary">ectB</name>
    <name evidence="8" type="ORF">ACFORG_16750</name>
</gene>
<evidence type="ECO:0000256" key="4">
    <source>
        <dbReference type="ARBA" id="ARBA00022679"/>
    </source>
</evidence>
<sequence length="428" mass="45352">MSTKLSDTALFARRESEARSYCRGFDTVFTSARGSEITDAKGRTYIDFLAGCSSLNYGHNDTDMKLALIEHLSADGIAHGLDLHTDTKKAFIQAFETHILKPRGMDHKMMFTGPTGANAVEAAMKIARKSTGRTEVVAFTNGFHGVTQGALSATGNGYHRGGAGTSLNGVTRLPFDGYMGEDVDTADLLEAMLNDASSGLDAPAAIMFETVQGEGGLNAARPEWITRVAKLAKEHGALLIIDDVQAGCGRTGGFFSFDGMDVMPDIVTMAKSISGFGLPMGLVLVRPDEDVMGPAEHNGTFRGNTHAFVTARVAIEKFWADDAFLGDITRRAKIVEEGLEAIASMVDGAYLKGRGMMRGVDVGTGELAGEICAKAFENGLIVETSGSDDEVIKILAPLTTPDETLRRGLDILIAAAAEVTGANKIAAE</sequence>
<dbReference type="Gene3D" id="3.90.1150.10">
    <property type="entry name" value="Aspartate Aminotransferase, domain 1"/>
    <property type="match status" value="1"/>
</dbReference>
<proteinExistence type="inferred from homology"/>
<comment type="caution">
    <text evidence="8">The sequence shown here is derived from an EMBL/GenBank/DDBJ whole genome shotgun (WGS) entry which is preliminary data.</text>
</comment>
<dbReference type="NCBIfam" id="TIGR02407">
    <property type="entry name" value="ectoine_ectB"/>
    <property type="match status" value="1"/>
</dbReference>
<keyword evidence="5 6" id="KW-0663">Pyridoxal phosphate</keyword>
<dbReference type="GO" id="GO:0045303">
    <property type="term" value="F:diaminobutyrate-2-oxoglutarate transaminase activity"/>
    <property type="evidence" value="ECO:0007669"/>
    <property type="project" value="UniProtKB-EC"/>
</dbReference>
<comment type="function">
    <text evidence="7">Catalyzes reversively the conversion of L-aspartate beta-semialdehyde (ASA) to L-2,4-diaminobutyrate (DABA) by transamination with L-glutamate.</text>
</comment>
<evidence type="ECO:0000256" key="2">
    <source>
        <dbReference type="ARBA" id="ARBA00008954"/>
    </source>
</evidence>
<evidence type="ECO:0000313" key="8">
    <source>
        <dbReference type="EMBL" id="MFC3615408.1"/>
    </source>
</evidence>
<dbReference type="PROSITE" id="PS00600">
    <property type="entry name" value="AA_TRANSFER_CLASS_3"/>
    <property type="match status" value="1"/>
</dbReference>
<evidence type="ECO:0000256" key="3">
    <source>
        <dbReference type="ARBA" id="ARBA00022576"/>
    </source>
</evidence>
<evidence type="ECO:0000256" key="7">
    <source>
        <dbReference type="RuleBase" id="RU365034"/>
    </source>
</evidence>
<dbReference type="Gene3D" id="3.40.640.10">
    <property type="entry name" value="Type I PLP-dependent aspartate aminotransferase-like (Major domain)"/>
    <property type="match status" value="1"/>
</dbReference>